<accession>A0ABY7TED6</accession>
<proteinExistence type="predicted"/>
<reference evidence="1 2" key="1">
    <citation type="submission" date="2023-02" db="EMBL/GenBank/DDBJ databases">
        <title>Genome sequence of Mucilaginibacter jinjuensis strain KACC 16571.</title>
        <authorList>
            <person name="Kim S."/>
            <person name="Heo J."/>
            <person name="Kwon S.-W."/>
        </authorList>
    </citation>
    <scope>NUCLEOTIDE SEQUENCE [LARGE SCALE GENOMIC DNA]</scope>
    <source>
        <strain evidence="1 2">KACC 16571</strain>
    </source>
</reference>
<keyword evidence="2" id="KW-1185">Reference proteome</keyword>
<dbReference type="Proteomes" id="UP001216139">
    <property type="component" value="Chromosome"/>
</dbReference>
<evidence type="ECO:0000313" key="1">
    <source>
        <dbReference type="EMBL" id="WCT14410.1"/>
    </source>
</evidence>
<organism evidence="1 2">
    <name type="scientific">Mucilaginibacter jinjuensis</name>
    <dbReference type="NCBI Taxonomy" id="1176721"/>
    <lineage>
        <taxon>Bacteria</taxon>
        <taxon>Pseudomonadati</taxon>
        <taxon>Bacteroidota</taxon>
        <taxon>Sphingobacteriia</taxon>
        <taxon>Sphingobacteriales</taxon>
        <taxon>Sphingobacteriaceae</taxon>
        <taxon>Mucilaginibacter</taxon>
    </lineage>
</organism>
<name>A0ABY7TED6_9SPHI</name>
<protein>
    <submittedName>
        <fullName evidence="1">Uncharacterized protein</fullName>
    </submittedName>
</protein>
<evidence type="ECO:0000313" key="2">
    <source>
        <dbReference type="Proteomes" id="UP001216139"/>
    </source>
</evidence>
<dbReference type="RefSeq" id="WP_273632909.1">
    <property type="nucleotide sequence ID" value="NZ_CP117167.1"/>
</dbReference>
<dbReference type="EMBL" id="CP117167">
    <property type="protein sequence ID" value="WCT14410.1"/>
    <property type="molecule type" value="Genomic_DNA"/>
</dbReference>
<sequence>MPSSIPFDHPSLVLGNVIDPLILSTLKQIGGLQSKIDAAQDKLNSQIALRRSLNMTINEMLDMGINVSSLQEKVTELDDAIVTAATSYAGTRLANETQIQQLKEQLADIETDDGIESPLDFGASIIKDMPLASDSLKLDAQYFSYEGENPSGSMSAIENYIKEATNGLGNKASADVVKTTSTQIGQQQKNHDLSGTLIITSSCTHKNAVMLSPCVIDVDKAVMVWNKLFPDDLLSTSDEDKLTAAVKTDAADSTNHLSMLSGATYGSSFVGMVHILKQQPGSDISLTDLAGSLQERLTIGNWLEDASGGYGIDQSFMDDIKNVLNTQKIMAHVTIVVMGTITSIRSNQLQTGLKAVTDLNPAKITSGMSAILDATTSEKRTVSQSADSAKLGAKLLAMQNSIIQNVLTGLNKADQSVNKVMDINTMMTAFEDYLNEVRKGKSGVPISFYLKNITKQQLARLWLNKYYPEKNE</sequence>
<gene>
    <name evidence="1" type="ORF">PQO05_10750</name>
</gene>